<gene>
    <name evidence="9 12" type="primary">recF</name>
    <name evidence="12" type="ORF">I4641_10230</name>
</gene>
<dbReference type="PANTHER" id="PTHR32182:SF0">
    <property type="entry name" value="DNA REPLICATION AND REPAIR PROTEIN RECF"/>
    <property type="match status" value="1"/>
</dbReference>
<reference evidence="12" key="1">
    <citation type="journal article" date="2021" name="Antonie Van Leeuwenhoek">
        <title>Draft genome and description of Waterburya agarophytonicola gen. nov. sp. nov. (Pleurocapsales, Cyanobacteria): a seaweed symbiont.</title>
        <authorList>
            <person name="Bonthond G."/>
            <person name="Shalygin S."/>
            <person name="Bayer T."/>
            <person name="Weinberger F."/>
        </authorList>
    </citation>
    <scope>NUCLEOTIDE SEQUENCE</scope>
    <source>
        <strain evidence="12">KI4</strain>
    </source>
</reference>
<dbReference type="Proteomes" id="UP000729733">
    <property type="component" value="Unassembled WGS sequence"/>
</dbReference>
<dbReference type="InterPro" id="IPR001238">
    <property type="entry name" value="DNA-binding_RecF"/>
</dbReference>
<dbReference type="GO" id="GO:0006302">
    <property type="term" value="P:double-strand break repair"/>
    <property type="evidence" value="ECO:0007669"/>
    <property type="project" value="TreeGrafter"/>
</dbReference>
<accession>A0A964BRS8</accession>
<dbReference type="GO" id="GO:0005524">
    <property type="term" value="F:ATP binding"/>
    <property type="evidence" value="ECO:0007669"/>
    <property type="project" value="UniProtKB-UniRule"/>
</dbReference>
<evidence type="ECO:0000256" key="9">
    <source>
        <dbReference type="HAMAP-Rule" id="MF_00365"/>
    </source>
</evidence>
<comment type="caution">
    <text evidence="12">The sequence shown here is derived from an EMBL/GenBank/DDBJ whole genome shotgun (WGS) entry which is preliminary data.</text>
</comment>
<dbReference type="GO" id="GO:0005737">
    <property type="term" value="C:cytoplasm"/>
    <property type="evidence" value="ECO:0007669"/>
    <property type="project" value="UniProtKB-SubCell"/>
</dbReference>
<dbReference type="PANTHER" id="PTHR32182">
    <property type="entry name" value="DNA REPLICATION AND REPAIR PROTEIN RECF"/>
    <property type="match status" value="1"/>
</dbReference>
<evidence type="ECO:0000256" key="1">
    <source>
        <dbReference type="ARBA" id="ARBA00004496"/>
    </source>
</evidence>
<dbReference type="AlphaFoldDB" id="A0A964BRS8"/>
<dbReference type="GO" id="GO:0003697">
    <property type="term" value="F:single-stranded DNA binding"/>
    <property type="evidence" value="ECO:0007669"/>
    <property type="project" value="UniProtKB-UniRule"/>
</dbReference>
<dbReference type="Gene3D" id="3.40.50.300">
    <property type="entry name" value="P-loop containing nucleotide triphosphate hydrolases"/>
    <property type="match status" value="1"/>
</dbReference>
<keyword evidence="5 9" id="KW-0235">DNA replication</keyword>
<proteinExistence type="inferred from homology"/>
<dbReference type="GO" id="GO:0006260">
    <property type="term" value="P:DNA replication"/>
    <property type="evidence" value="ECO:0007669"/>
    <property type="project" value="UniProtKB-UniRule"/>
</dbReference>
<keyword evidence="8 9" id="KW-0238">DNA-binding</keyword>
<evidence type="ECO:0000256" key="8">
    <source>
        <dbReference type="ARBA" id="ARBA00023125"/>
    </source>
</evidence>
<evidence type="ECO:0000256" key="7">
    <source>
        <dbReference type="ARBA" id="ARBA00022840"/>
    </source>
</evidence>
<evidence type="ECO:0000259" key="11">
    <source>
        <dbReference type="Pfam" id="PF02463"/>
    </source>
</evidence>
<dbReference type="Gene3D" id="1.20.1050.90">
    <property type="entry name" value="RecF/RecN/SMC, N-terminal domain"/>
    <property type="match status" value="1"/>
</dbReference>
<evidence type="ECO:0000256" key="2">
    <source>
        <dbReference type="ARBA" id="ARBA00008016"/>
    </source>
</evidence>
<keyword evidence="6 9" id="KW-0547">Nucleotide-binding</keyword>
<name>A0A964BRS8_9CYAN</name>
<keyword evidence="9 10" id="KW-0742">SOS response</keyword>
<feature type="binding site" evidence="9">
    <location>
        <begin position="30"/>
        <end position="37"/>
    </location>
    <ligand>
        <name>ATP</name>
        <dbReference type="ChEBI" id="CHEBI:30616"/>
    </ligand>
</feature>
<evidence type="ECO:0000256" key="3">
    <source>
        <dbReference type="ARBA" id="ARBA00020170"/>
    </source>
</evidence>
<evidence type="ECO:0000256" key="4">
    <source>
        <dbReference type="ARBA" id="ARBA00022490"/>
    </source>
</evidence>
<keyword evidence="7 9" id="KW-0067">ATP-binding</keyword>
<dbReference type="GO" id="GO:0000731">
    <property type="term" value="P:DNA synthesis involved in DNA repair"/>
    <property type="evidence" value="ECO:0007669"/>
    <property type="project" value="TreeGrafter"/>
</dbReference>
<keyword evidence="9 10" id="KW-0234">DNA repair</keyword>
<protein>
    <recommendedName>
        <fullName evidence="3 9">DNA replication and repair protein RecF</fullName>
    </recommendedName>
</protein>
<evidence type="ECO:0000313" key="12">
    <source>
        <dbReference type="EMBL" id="MCC0177353.1"/>
    </source>
</evidence>
<feature type="domain" description="RecF/RecN/SMC N-terminal" evidence="11">
    <location>
        <begin position="2"/>
        <end position="361"/>
    </location>
</feature>
<dbReference type="NCBIfam" id="TIGR00611">
    <property type="entry name" value="recf"/>
    <property type="match status" value="1"/>
</dbReference>
<dbReference type="InterPro" id="IPR003395">
    <property type="entry name" value="RecF/RecN/SMC_N"/>
</dbReference>
<keyword evidence="9 10" id="KW-0227">DNA damage</keyword>
<sequence length="381" mass="43902">MYLKKLHLRSFRNYVDRQVEFTAKKTILVGNNAQGKSNLLEAVELLATLKSHRTSRDRELVLDTATASQIEAIVERTHSTNELSIIFRKQGRRTVAVNRENLRRQLDFLGVLNAVQFSSLDLDLVRGAPETRRNWLDGLLIQLEPVYSNILQQYNQVLRQRNALLKKIRAVRQDDPNGSIDSFEPQLRLWDEQLAAAGSRVTRRRARVVARLDPIARRWHQKISGETELLEVKYLPNVEWTEDEPSKVQRAFLTRIEERRIAEQYQGKTVVGTHRDELEFAINETPARHYGSQGQQRTLVLALKLAELKLIEEVIGEPPLLLLDDVLAELDPNRQKQLLEVIGDRFQTIITTTHINSFNQNWIKDSQILKVQAGTIITAFL</sequence>
<dbReference type="Pfam" id="PF02463">
    <property type="entry name" value="SMC_N"/>
    <property type="match status" value="1"/>
</dbReference>
<evidence type="ECO:0000313" key="13">
    <source>
        <dbReference type="Proteomes" id="UP000729733"/>
    </source>
</evidence>
<dbReference type="GO" id="GO:0009432">
    <property type="term" value="P:SOS response"/>
    <property type="evidence" value="ECO:0007669"/>
    <property type="project" value="UniProtKB-UniRule"/>
</dbReference>
<keyword evidence="4 9" id="KW-0963">Cytoplasm</keyword>
<dbReference type="EMBL" id="JADWDC010000020">
    <property type="protein sequence ID" value="MCC0177353.1"/>
    <property type="molecule type" value="Genomic_DNA"/>
</dbReference>
<dbReference type="HAMAP" id="MF_00365">
    <property type="entry name" value="RecF"/>
    <property type="match status" value="1"/>
</dbReference>
<keyword evidence="13" id="KW-1185">Reference proteome</keyword>
<dbReference type="RefSeq" id="WP_229640416.1">
    <property type="nucleotide sequence ID" value="NZ_JADWDC010000020.1"/>
</dbReference>
<comment type="function">
    <text evidence="9 10">The RecF protein is involved in DNA metabolism; it is required for DNA replication and normal SOS inducibility. RecF binds preferentially to single-stranded, linear DNA. It also seems to bind ATP.</text>
</comment>
<evidence type="ECO:0000256" key="6">
    <source>
        <dbReference type="ARBA" id="ARBA00022741"/>
    </source>
</evidence>
<dbReference type="SUPFAM" id="SSF52540">
    <property type="entry name" value="P-loop containing nucleoside triphosphate hydrolases"/>
    <property type="match status" value="1"/>
</dbReference>
<dbReference type="PROSITE" id="PS00617">
    <property type="entry name" value="RECF_1"/>
    <property type="match status" value="1"/>
</dbReference>
<dbReference type="PROSITE" id="PS00618">
    <property type="entry name" value="RECF_2"/>
    <property type="match status" value="1"/>
</dbReference>
<dbReference type="InterPro" id="IPR018078">
    <property type="entry name" value="DNA-binding_RecF_CS"/>
</dbReference>
<dbReference type="InterPro" id="IPR042174">
    <property type="entry name" value="RecF_2"/>
</dbReference>
<comment type="similarity">
    <text evidence="2 9 10">Belongs to the RecF family.</text>
</comment>
<dbReference type="CDD" id="cd03242">
    <property type="entry name" value="ABC_RecF"/>
    <property type="match status" value="1"/>
</dbReference>
<dbReference type="InterPro" id="IPR027417">
    <property type="entry name" value="P-loop_NTPase"/>
</dbReference>
<organism evidence="12 13">
    <name type="scientific">Waterburya agarophytonicola KI4</name>
    <dbReference type="NCBI Taxonomy" id="2874699"/>
    <lineage>
        <taxon>Bacteria</taxon>
        <taxon>Bacillati</taxon>
        <taxon>Cyanobacteriota</taxon>
        <taxon>Cyanophyceae</taxon>
        <taxon>Pleurocapsales</taxon>
        <taxon>Hyellaceae</taxon>
        <taxon>Waterburya</taxon>
        <taxon>Waterburya agarophytonicola</taxon>
    </lineage>
</organism>
<evidence type="ECO:0000256" key="10">
    <source>
        <dbReference type="RuleBase" id="RU000578"/>
    </source>
</evidence>
<evidence type="ECO:0000256" key="5">
    <source>
        <dbReference type="ARBA" id="ARBA00022705"/>
    </source>
</evidence>
<comment type="subcellular location">
    <subcellularLocation>
        <location evidence="1 9 10">Cytoplasm</location>
    </subcellularLocation>
</comment>